<name>A0A2T4MWG9_AERVE</name>
<reference evidence="7 8" key="1">
    <citation type="submission" date="2018-03" db="EMBL/GenBank/DDBJ databases">
        <title>Aeromonas veronii whole genome sequencing and analysis.</title>
        <authorList>
            <person name="Xie H."/>
            <person name="Liu T."/>
            <person name="Wang K."/>
        </authorList>
    </citation>
    <scope>NUCLEOTIDE SEQUENCE [LARGE SCALE GENOMIC DNA]</scope>
    <source>
        <strain evidence="7 8">XH.VA.1</strain>
    </source>
</reference>
<feature type="transmembrane region" description="Helical" evidence="6">
    <location>
        <begin position="41"/>
        <end position="61"/>
    </location>
</feature>
<dbReference type="PANTHER" id="PTHR30238:SF0">
    <property type="entry name" value="THYLAKOID MEMBRANE PROTEIN TERC, CHLOROPLASTIC"/>
    <property type="match status" value="1"/>
</dbReference>
<keyword evidence="5 6" id="KW-0472">Membrane</keyword>
<dbReference type="Proteomes" id="UP000241986">
    <property type="component" value="Unassembled WGS sequence"/>
</dbReference>
<feature type="transmembrane region" description="Helical" evidence="6">
    <location>
        <begin position="131"/>
        <end position="148"/>
    </location>
</feature>
<dbReference type="GO" id="GO:0016020">
    <property type="term" value="C:membrane"/>
    <property type="evidence" value="ECO:0007669"/>
    <property type="project" value="UniProtKB-SubCell"/>
</dbReference>
<comment type="subcellular location">
    <subcellularLocation>
        <location evidence="1">Membrane</location>
        <topology evidence="1">Multi-pass membrane protein</topology>
    </subcellularLocation>
</comment>
<dbReference type="InterPro" id="IPR022369">
    <property type="entry name" value="Integral_membrane_TerC_rswitch"/>
</dbReference>
<comment type="caution">
    <text evidence="7">The sequence shown here is derived from an EMBL/GenBank/DDBJ whole genome shotgun (WGS) entry which is preliminary data.</text>
</comment>
<evidence type="ECO:0000256" key="3">
    <source>
        <dbReference type="ARBA" id="ARBA00022692"/>
    </source>
</evidence>
<dbReference type="RefSeq" id="WP_107684529.1">
    <property type="nucleotide sequence ID" value="NZ_PZKL01000045.1"/>
</dbReference>
<evidence type="ECO:0000313" key="7">
    <source>
        <dbReference type="EMBL" id="PTH78904.1"/>
    </source>
</evidence>
<dbReference type="NCBIfam" id="TIGR03718">
    <property type="entry name" value="R_switched_Alx"/>
    <property type="match status" value="1"/>
</dbReference>
<organism evidence="7 8">
    <name type="scientific">Aeromonas veronii</name>
    <dbReference type="NCBI Taxonomy" id="654"/>
    <lineage>
        <taxon>Bacteria</taxon>
        <taxon>Pseudomonadati</taxon>
        <taxon>Pseudomonadota</taxon>
        <taxon>Gammaproteobacteria</taxon>
        <taxon>Aeromonadales</taxon>
        <taxon>Aeromonadaceae</taxon>
        <taxon>Aeromonas</taxon>
    </lineage>
</organism>
<feature type="transmembrane region" description="Helical" evidence="6">
    <location>
        <begin position="335"/>
        <end position="358"/>
    </location>
</feature>
<evidence type="ECO:0000256" key="4">
    <source>
        <dbReference type="ARBA" id="ARBA00022989"/>
    </source>
</evidence>
<evidence type="ECO:0000256" key="2">
    <source>
        <dbReference type="ARBA" id="ARBA00007511"/>
    </source>
</evidence>
<feature type="transmembrane region" description="Helical" evidence="6">
    <location>
        <begin position="106"/>
        <end position="125"/>
    </location>
</feature>
<evidence type="ECO:0000256" key="1">
    <source>
        <dbReference type="ARBA" id="ARBA00004141"/>
    </source>
</evidence>
<dbReference type="InterPro" id="IPR005496">
    <property type="entry name" value="Integral_membrane_TerC"/>
</dbReference>
<evidence type="ECO:0000256" key="6">
    <source>
        <dbReference type="SAM" id="Phobius"/>
    </source>
</evidence>
<evidence type="ECO:0000313" key="8">
    <source>
        <dbReference type="Proteomes" id="UP000241986"/>
    </source>
</evidence>
<feature type="transmembrane region" description="Helical" evidence="6">
    <location>
        <begin position="276"/>
        <end position="295"/>
    </location>
</feature>
<dbReference type="EMBL" id="PZKL01000045">
    <property type="protein sequence ID" value="PTH78904.1"/>
    <property type="molecule type" value="Genomic_DNA"/>
</dbReference>
<gene>
    <name evidence="7" type="ORF">DAA48_20910</name>
</gene>
<feature type="transmembrane region" description="Helical" evidence="6">
    <location>
        <begin position="12"/>
        <end position="29"/>
    </location>
</feature>
<keyword evidence="4 6" id="KW-1133">Transmembrane helix</keyword>
<feature type="transmembrane region" description="Helical" evidence="6">
    <location>
        <begin position="307"/>
        <end position="329"/>
    </location>
</feature>
<proteinExistence type="inferred from homology"/>
<protein>
    <submittedName>
        <fullName evidence="7">Tellurium resistance protein TerC</fullName>
    </submittedName>
</protein>
<comment type="similarity">
    <text evidence="2">Belongs to the TerC family.</text>
</comment>
<sequence>MMHHLGFPIETVLVFAALCIGALLVDMFMHRENKAIPLKSAALWSLFWVAVSLAFAGFLYVHHGEETATLFLTGYALEKVLSVDNLFVIMAIFSWFSVPDGMRHRVLYWGIIGAIVFRGIFVTIGTGMLAFGPWVEMLFAAIVIWTAYTMMTKKEEEEEIEDYSGHPAYRAIKAIMPVWPKLMPNGAFVLTQAEVDEELKKPENAGVTVGRPQEHEPSKNFIVRALSSVWKAFKALFPLRYATPLLLCLAVIELSDVMFAFDSVPAVIAVSKEPLIVYSAMMFAILGLRTLYFVLEALKGYLVHLEKAVIVLLYFIGGKLALNSSAHIFHHGYEISAMTSLIVVLVVLTLGIVASLVFPEKEEKEEVAQ</sequence>
<dbReference type="AlphaFoldDB" id="A0A2T4MWG9"/>
<dbReference type="PANTHER" id="PTHR30238">
    <property type="entry name" value="MEMBRANE BOUND PREDICTED REDOX MODULATOR"/>
    <property type="match status" value="1"/>
</dbReference>
<feature type="transmembrane region" description="Helical" evidence="6">
    <location>
        <begin position="241"/>
        <end position="261"/>
    </location>
</feature>
<accession>A0A2T4MWG9</accession>
<keyword evidence="3 6" id="KW-0812">Transmembrane</keyword>
<feature type="transmembrane region" description="Helical" evidence="6">
    <location>
        <begin position="81"/>
        <end position="99"/>
    </location>
</feature>
<dbReference type="Pfam" id="PF03741">
    <property type="entry name" value="TerC"/>
    <property type="match status" value="1"/>
</dbReference>
<evidence type="ECO:0000256" key="5">
    <source>
        <dbReference type="ARBA" id="ARBA00023136"/>
    </source>
</evidence>